<dbReference type="OMA" id="RCHWDID"/>
<dbReference type="RefSeq" id="XP_007333966.1">
    <property type="nucleotide sequence ID" value="XM_007333904.1"/>
</dbReference>
<feature type="compositionally biased region" description="Low complexity" evidence="1">
    <location>
        <begin position="579"/>
        <end position="588"/>
    </location>
</feature>
<evidence type="ECO:0000256" key="1">
    <source>
        <dbReference type="SAM" id="MobiDB-lite"/>
    </source>
</evidence>
<evidence type="ECO:0000313" key="4">
    <source>
        <dbReference type="Proteomes" id="UP000008493"/>
    </source>
</evidence>
<evidence type="ECO:0000256" key="2">
    <source>
        <dbReference type="SAM" id="Phobius"/>
    </source>
</evidence>
<dbReference type="eggNOG" id="ENOG502SPZK">
    <property type="taxonomic scope" value="Eukaryota"/>
</dbReference>
<feature type="region of interest" description="Disordered" evidence="1">
    <location>
        <begin position="468"/>
        <end position="592"/>
    </location>
</feature>
<feature type="transmembrane region" description="Helical" evidence="2">
    <location>
        <begin position="114"/>
        <end position="131"/>
    </location>
</feature>
<dbReference type="HOGENOM" id="CLU_401727_0_0_1"/>
<dbReference type="STRING" id="597362.K5WXR4"/>
<feature type="compositionally biased region" description="Polar residues" evidence="1">
    <location>
        <begin position="492"/>
        <end position="502"/>
    </location>
</feature>
<feature type="region of interest" description="Disordered" evidence="1">
    <location>
        <begin position="403"/>
        <end position="429"/>
    </location>
</feature>
<feature type="compositionally biased region" description="Polar residues" evidence="1">
    <location>
        <begin position="555"/>
        <end position="567"/>
    </location>
</feature>
<dbReference type="AlphaFoldDB" id="K5WXR4"/>
<keyword evidence="4" id="KW-1185">Reference proteome</keyword>
<dbReference type="KEGG" id="abp:AGABI1DRAFT132286"/>
<feature type="transmembrane region" description="Helical" evidence="2">
    <location>
        <begin position="187"/>
        <end position="218"/>
    </location>
</feature>
<organism evidence="3 4">
    <name type="scientific">Agaricus bisporus var. burnettii (strain JB137-S8 / ATCC MYA-4627 / FGSC 10392)</name>
    <name type="common">White button mushroom</name>
    <dbReference type="NCBI Taxonomy" id="597362"/>
    <lineage>
        <taxon>Eukaryota</taxon>
        <taxon>Fungi</taxon>
        <taxon>Dikarya</taxon>
        <taxon>Basidiomycota</taxon>
        <taxon>Agaricomycotina</taxon>
        <taxon>Agaricomycetes</taxon>
        <taxon>Agaricomycetidae</taxon>
        <taxon>Agaricales</taxon>
        <taxon>Agaricineae</taxon>
        <taxon>Agaricaceae</taxon>
        <taxon>Agaricus</taxon>
    </lineage>
</organism>
<dbReference type="OrthoDB" id="3222669at2759"/>
<name>K5WXR4_AGABU</name>
<accession>K5WXR4</accession>
<keyword evidence="2" id="KW-0472">Membrane</keyword>
<dbReference type="EMBL" id="JH971414">
    <property type="protein sequence ID" value="EKM75387.1"/>
    <property type="molecule type" value="Genomic_DNA"/>
</dbReference>
<dbReference type="InParanoid" id="K5WXR4"/>
<keyword evidence="2" id="KW-0812">Transmembrane</keyword>
<sequence length="615" mass="67655">MAALYLQNAIFTPDPSEISRSSSIFPHSRNVSTATATTLHANASEQSHTREPLLHSTTSEPWAYADPFSRQATLFNEPGRLEWGTHPPFLEDPPTLRETKIFWEKKIRKRMRRLRYLMRLLEVIFGGWAIYNTTRYFLAFTKYDSVEGQHVSLALGISTSVSFALLAAAICLKFFKLHLLMHAVPLRLVTIMIVSFLGLSSTMLIAPAIVNMAMLFVWRNRSDHELSTETRCQVDIDVVWSGSRQGCTEPYGWSAWMALSATRLGFTAILIVFYYAFLVAYERTRRSTKWVNPAYLQVGRRSGSIHLMPSPEIAQASSNHDRAIPILHQEASHSTMISTSPSRKTSLHISRSSVSVITTSESHTKYAPSVELDSGTEYETTGISDRFRSIVSQINHETNHAVALARSDHSSDSSSSSHPSNDQAYAFYPPPIPPSIGYNEFGQPYPPEEAIPILNGYIRRMPTIESMGSREVASTNRGSSVNSGSILDRFASPSNSRSQTRISFYLSGSEPPSRPNSLSQRAIGNSNGVGSGTNGMEHSSEVGELIPVSNERRSSPSSPLSQTVFDMSTSSSSGGGQGTNSQSSRGSSIPTAYYTATIGSMSSDVPSSVEEKDES</sequence>
<proteinExistence type="predicted"/>
<feature type="compositionally biased region" description="Polar residues" evidence="1">
    <location>
        <begin position="472"/>
        <end position="485"/>
    </location>
</feature>
<keyword evidence="2" id="KW-1133">Transmembrane helix</keyword>
<evidence type="ECO:0000313" key="3">
    <source>
        <dbReference type="EMBL" id="EKM75387.1"/>
    </source>
</evidence>
<dbReference type="Proteomes" id="UP000008493">
    <property type="component" value="Unassembled WGS sequence"/>
</dbReference>
<protein>
    <submittedName>
        <fullName evidence="3">Uncharacterized protein</fullName>
    </submittedName>
</protein>
<gene>
    <name evidence="3" type="ORF">AGABI1DRAFT_132286</name>
</gene>
<feature type="transmembrane region" description="Helical" evidence="2">
    <location>
        <begin position="151"/>
        <end position="175"/>
    </location>
</feature>
<reference evidence="4" key="1">
    <citation type="journal article" date="2012" name="Proc. Natl. Acad. Sci. U.S.A.">
        <title>Genome sequence of the button mushroom Agaricus bisporus reveals mechanisms governing adaptation to a humic-rich ecological niche.</title>
        <authorList>
            <person name="Morin E."/>
            <person name="Kohler A."/>
            <person name="Baker A.R."/>
            <person name="Foulongne-Oriol M."/>
            <person name="Lombard V."/>
            <person name="Nagy L.G."/>
            <person name="Ohm R.A."/>
            <person name="Patyshakuliyeva A."/>
            <person name="Brun A."/>
            <person name="Aerts A.L."/>
            <person name="Bailey A.M."/>
            <person name="Billette C."/>
            <person name="Coutinho P.M."/>
            <person name="Deakin G."/>
            <person name="Doddapaneni H."/>
            <person name="Floudas D."/>
            <person name="Grimwood J."/>
            <person name="Hilden K."/>
            <person name="Kuees U."/>
            <person name="LaButti K.M."/>
            <person name="Lapidus A."/>
            <person name="Lindquist E.A."/>
            <person name="Lucas S.M."/>
            <person name="Murat C."/>
            <person name="Riley R.W."/>
            <person name="Salamov A.A."/>
            <person name="Schmutz J."/>
            <person name="Subramanian V."/>
            <person name="Woesten H.A.B."/>
            <person name="Xu J."/>
            <person name="Eastwood D.C."/>
            <person name="Foster G.D."/>
            <person name="Sonnenberg A.S."/>
            <person name="Cullen D."/>
            <person name="de Vries R.P."/>
            <person name="Lundell T."/>
            <person name="Hibbett D.S."/>
            <person name="Henrissat B."/>
            <person name="Burton K.S."/>
            <person name="Kerrigan R.W."/>
            <person name="Challen M.P."/>
            <person name="Grigoriev I.V."/>
            <person name="Martin F."/>
        </authorList>
    </citation>
    <scope>NUCLEOTIDE SEQUENCE [LARGE SCALE GENOMIC DNA]</scope>
    <source>
        <strain evidence="4">JB137-S8 / ATCC MYA-4627 / FGSC 10392</strain>
    </source>
</reference>
<feature type="transmembrane region" description="Helical" evidence="2">
    <location>
        <begin position="261"/>
        <end position="281"/>
    </location>
</feature>
<dbReference type="GeneID" id="18827643"/>